<dbReference type="SMART" id="SM00898">
    <property type="entry name" value="Fapy_DNA_glyco"/>
    <property type="match status" value="1"/>
</dbReference>
<dbReference type="Pfam" id="PF01149">
    <property type="entry name" value="Fapy_DNA_glyco"/>
    <property type="match status" value="1"/>
</dbReference>
<dbReference type="Gene3D" id="3.20.190.10">
    <property type="entry name" value="MutM-like, N-terminal"/>
    <property type="match status" value="1"/>
</dbReference>
<feature type="domain" description="FPG-type" evidence="17">
    <location>
        <begin position="270"/>
        <end position="304"/>
    </location>
</feature>
<evidence type="ECO:0000256" key="9">
    <source>
        <dbReference type="ARBA" id="ARBA00022833"/>
    </source>
</evidence>
<dbReference type="GO" id="GO:0006284">
    <property type="term" value="P:base-excision repair"/>
    <property type="evidence" value="ECO:0007669"/>
    <property type="project" value="InterPro"/>
</dbReference>
<evidence type="ECO:0000313" key="20">
    <source>
        <dbReference type="Proteomes" id="UP000185891"/>
    </source>
</evidence>
<dbReference type="AlphaFoldDB" id="A0A1F5EKX7"/>
<dbReference type="PROSITE" id="PS51066">
    <property type="entry name" value="ZF_FPG_2"/>
    <property type="match status" value="1"/>
</dbReference>
<reference evidence="19 20" key="1">
    <citation type="journal article" date="2016" name="Nat. Commun.">
        <title>Thousands of microbial genomes shed light on interconnected biogeochemical processes in an aquifer system.</title>
        <authorList>
            <person name="Anantharaman K."/>
            <person name="Brown C.T."/>
            <person name="Hug L.A."/>
            <person name="Sharon I."/>
            <person name="Castelle C.J."/>
            <person name="Probst A.J."/>
            <person name="Thomas B.C."/>
            <person name="Singh A."/>
            <person name="Wilkins M.J."/>
            <person name="Karaoz U."/>
            <person name="Brodie E.L."/>
            <person name="Williams K.H."/>
            <person name="Hubbard S.S."/>
            <person name="Banfield J.F."/>
        </authorList>
    </citation>
    <scope>NUCLEOTIDE SEQUENCE [LARGE SCALE GENOMIC DNA]</scope>
</reference>
<evidence type="ECO:0000256" key="13">
    <source>
        <dbReference type="ARBA" id="ARBA00023268"/>
    </source>
</evidence>
<dbReference type="PROSITE" id="PS51068">
    <property type="entry name" value="FPG_CAT"/>
    <property type="match status" value="1"/>
</dbReference>
<dbReference type="Pfam" id="PF06831">
    <property type="entry name" value="H2TH"/>
    <property type="match status" value="1"/>
</dbReference>
<dbReference type="SUPFAM" id="SSF46946">
    <property type="entry name" value="S13-like H2TH domain"/>
    <property type="match status" value="1"/>
</dbReference>
<evidence type="ECO:0000256" key="4">
    <source>
        <dbReference type="ARBA" id="ARBA00011245"/>
    </source>
</evidence>
<dbReference type="InterPro" id="IPR010663">
    <property type="entry name" value="Znf_FPG/IleRS"/>
</dbReference>
<keyword evidence="9" id="KW-0862">Zinc</keyword>
<dbReference type="InterPro" id="IPR010979">
    <property type="entry name" value="Ribosomal_uS13-like_H2TH"/>
</dbReference>
<gene>
    <name evidence="19" type="ORF">A3E89_02760</name>
</gene>
<evidence type="ECO:0000259" key="17">
    <source>
        <dbReference type="PROSITE" id="PS51066"/>
    </source>
</evidence>
<keyword evidence="12" id="KW-0456">Lyase</keyword>
<sequence>MPELPEVQTIVNDLNRKIVGEKIADFKSVWKKNVRPSFTKFEKEIVGAKVIGVRRIGKQIIIDLDNNNSVLIHLKMSGHLLYKHQITSNKPAYRTGRLQTNSKLKIQNSKQRDYFEERVNQYIRHKFIFESGDILDFSDLRKFGWLGVVKTGEVENVKEIKKLGIDALDKKFTLGCFKNILDKKQKSIIGVLLLDQSLITGIGNIYRSEILFDSFVLPKRKVSSLSKQEIERIFNSIKNILNKAVKMRGTSDSDYRDIEGKPGKFQNELMVYGREGEPCKLCGTKIIREKIGQRSVFYCPVCQK</sequence>
<dbReference type="PANTHER" id="PTHR22993">
    <property type="entry name" value="FORMAMIDOPYRIMIDINE-DNA GLYCOSYLASE"/>
    <property type="match status" value="1"/>
</dbReference>
<dbReference type="InterPro" id="IPR000214">
    <property type="entry name" value="Znf_DNA_glyclase/AP_lyase"/>
</dbReference>
<comment type="subunit">
    <text evidence="4">Monomer.</text>
</comment>
<dbReference type="CDD" id="cd08966">
    <property type="entry name" value="EcFpg-like_N"/>
    <property type="match status" value="1"/>
</dbReference>
<dbReference type="SUPFAM" id="SSF57716">
    <property type="entry name" value="Glucocorticoid receptor-like (DNA-binding domain)"/>
    <property type="match status" value="1"/>
</dbReference>
<evidence type="ECO:0000256" key="15">
    <source>
        <dbReference type="ARBA" id="ARBA00044632"/>
    </source>
</evidence>
<protein>
    <submittedName>
        <fullName evidence="19">Uncharacterized protein</fullName>
    </submittedName>
</protein>
<dbReference type="InterPro" id="IPR015887">
    <property type="entry name" value="DNA_glyclase_Znf_dom_DNA_BS"/>
</dbReference>
<evidence type="ECO:0000256" key="1">
    <source>
        <dbReference type="ARBA" id="ARBA00001668"/>
    </source>
</evidence>
<evidence type="ECO:0000256" key="11">
    <source>
        <dbReference type="ARBA" id="ARBA00023204"/>
    </source>
</evidence>
<name>A0A1F5EKX7_9BACT</name>
<organism evidence="19 20">
    <name type="scientific">Candidatus Campbellbacteria bacterium RIFCSPHIGHO2_12_FULL_35_10</name>
    <dbReference type="NCBI Taxonomy" id="1797578"/>
    <lineage>
        <taxon>Bacteria</taxon>
        <taxon>Candidatus Campbelliibacteriota</taxon>
    </lineage>
</organism>
<dbReference type="PANTHER" id="PTHR22993:SF9">
    <property type="entry name" value="FORMAMIDOPYRIMIDINE-DNA GLYCOSYLASE"/>
    <property type="match status" value="1"/>
</dbReference>
<dbReference type="SUPFAM" id="SSF81624">
    <property type="entry name" value="N-terminal domain of MutM-like DNA repair proteins"/>
    <property type="match status" value="1"/>
</dbReference>
<keyword evidence="11" id="KW-0234">DNA repair</keyword>
<dbReference type="GO" id="GO:0008270">
    <property type="term" value="F:zinc ion binding"/>
    <property type="evidence" value="ECO:0007669"/>
    <property type="project" value="UniProtKB-KW"/>
</dbReference>
<dbReference type="GO" id="GO:0034039">
    <property type="term" value="F:8-oxo-7,8-dihydroguanine DNA N-glycosylase activity"/>
    <property type="evidence" value="ECO:0007669"/>
    <property type="project" value="TreeGrafter"/>
</dbReference>
<evidence type="ECO:0000256" key="5">
    <source>
        <dbReference type="ARBA" id="ARBA00022723"/>
    </source>
</evidence>
<evidence type="ECO:0000259" key="18">
    <source>
        <dbReference type="PROSITE" id="PS51068"/>
    </source>
</evidence>
<dbReference type="GO" id="GO:0140078">
    <property type="term" value="F:class I DNA-(apurinic or apyrimidinic site) endonuclease activity"/>
    <property type="evidence" value="ECO:0007669"/>
    <property type="project" value="UniProtKB-EC"/>
</dbReference>
<dbReference type="InterPro" id="IPR015886">
    <property type="entry name" value="H2TH_FPG"/>
</dbReference>
<dbReference type="Proteomes" id="UP000185891">
    <property type="component" value="Unassembled WGS sequence"/>
</dbReference>
<dbReference type="SMART" id="SM01232">
    <property type="entry name" value="H2TH"/>
    <property type="match status" value="1"/>
</dbReference>
<comment type="cofactor">
    <cofactor evidence="2">
        <name>Zn(2+)</name>
        <dbReference type="ChEBI" id="CHEBI:29105"/>
    </cofactor>
</comment>
<evidence type="ECO:0000256" key="8">
    <source>
        <dbReference type="ARBA" id="ARBA00022801"/>
    </source>
</evidence>
<dbReference type="GO" id="GO:0003684">
    <property type="term" value="F:damaged DNA binding"/>
    <property type="evidence" value="ECO:0007669"/>
    <property type="project" value="InterPro"/>
</dbReference>
<evidence type="ECO:0000256" key="12">
    <source>
        <dbReference type="ARBA" id="ARBA00023239"/>
    </source>
</evidence>
<keyword evidence="13" id="KW-0511">Multifunctional enzyme</keyword>
<evidence type="ECO:0000256" key="16">
    <source>
        <dbReference type="PROSITE-ProRule" id="PRU00391"/>
    </source>
</evidence>
<proteinExistence type="inferred from homology"/>
<evidence type="ECO:0000256" key="7">
    <source>
        <dbReference type="ARBA" id="ARBA00022771"/>
    </source>
</evidence>
<keyword evidence="7 16" id="KW-0863">Zinc-finger</keyword>
<evidence type="ECO:0000256" key="10">
    <source>
        <dbReference type="ARBA" id="ARBA00023125"/>
    </source>
</evidence>
<keyword evidence="5" id="KW-0479">Metal-binding</keyword>
<dbReference type="InterPro" id="IPR020629">
    <property type="entry name" value="FPG_Glyclase"/>
</dbReference>
<dbReference type="InterPro" id="IPR012319">
    <property type="entry name" value="FPG_cat"/>
</dbReference>
<evidence type="ECO:0000256" key="14">
    <source>
        <dbReference type="ARBA" id="ARBA00023295"/>
    </source>
</evidence>
<dbReference type="NCBIfam" id="NF002211">
    <property type="entry name" value="PRK01103.1"/>
    <property type="match status" value="1"/>
</dbReference>
<evidence type="ECO:0000256" key="3">
    <source>
        <dbReference type="ARBA" id="ARBA00009409"/>
    </source>
</evidence>
<comment type="catalytic activity">
    <reaction evidence="15">
        <text>2'-deoxyribonucleotide-(2'-deoxyribose 5'-phosphate)-2'-deoxyribonucleotide-DNA = a 3'-end 2'-deoxyribonucleotide-(2,3-dehydro-2,3-deoxyribose 5'-phosphate)-DNA + a 5'-end 5'-phospho-2'-deoxyribonucleoside-DNA + H(+)</text>
        <dbReference type="Rhea" id="RHEA:66592"/>
        <dbReference type="Rhea" id="RHEA-COMP:13180"/>
        <dbReference type="Rhea" id="RHEA-COMP:16897"/>
        <dbReference type="Rhea" id="RHEA-COMP:17067"/>
        <dbReference type="ChEBI" id="CHEBI:15378"/>
        <dbReference type="ChEBI" id="CHEBI:136412"/>
        <dbReference type="ChEBI" id="CHEBI:157695"/>
        <dbReference type="ChEBI" id="CHEBI:167181"/>
        <dbReference type="EC" id="4.2.99.18"/>
    </reaction>
</comment>
<dbReference type="EMBL" id="MFAA01000044">
    <property type="protein sequence ID" value="OGD68045.1"/>
    <property type="molecule type" value="Genomic_DNA"/>
</dbReference>
<evidence type="ECO:0000256" key="2">
    <source>
        <dbReference type="ARBA" id="ARBA00001947"/>
    </source>
</evidence>
<keyword evidence="10" id="KW-0238">DNA-binding</keyword>
<keyword evidence="8" id="KW-0378">Hydrolase</keyword>
<dbReference type="FunFam" id="1.10.8.50:FF:000003">
    <property type="entry name" value="Formamidopyrimidine-DNA glycosylase"/>
    <property type="match status" value="1"/>
</dbReference>
<dbReference type="Gene3D" id="1.10.8.50">
    <property type="match status" value="1"/>
</dbReference>
<feature type="domain" description="Formamidopyrimidine-DNA glycosylase catalytic" evidence="18">
    <location>
        <begin position="2"/>
        <end position="144"/>
    </location>
</feature>
<evidence type="ECO:0000256" key="6">
    <source>
        <dbReference type="ARBA" id="ARBA00022763"/>
    </source>
</evidence>
<comment type="similarity">
    <text evidence="3">Belongs to the FPG family.</text>
</comment>
<keyword evidence="6" id="KW-0227">DNA damage</keyword>
<dbReference type="Pfam" id="PF06827">
    <property type="entry name" value="zf-FPG_IleRS"/>
    <property type="match status" value="1"/>
</dbReference>
<accession>A0A1F5EKX7</accession>
<comment type="catalytic activity">
    <reaction evidence="1">
        <text>Hydrolysis of DNA containing ring-opened 7-methylguanine residues, releasing 2,6-diamino-4-hydroxy-5-(N-methyl)formamidopyrimidine.</text>
        <dbReference type="EC" id="3.2.2.23"/>
    </reaction>
</comment>
<dbReference type="InterPro" id="IPR035937">
    <property type="entry name" value="FPG_N"/>
</dbReference>
<comment type="caution">
    <text evidence="19">The sequence shown here is derived from an EMBL/GenBank/DDBJ whole genome shotgun (WGS) entry which is preliminary data.</text>
</comment>
<evidence type="ECO:0000313" key="19">
    <source>
        <dbReference type="EMBL" id="OGD68045.1"/>
    </source>
</evidence>
<keyword evidence="14" id="KW-0326">Glycosidase</keyword>
<dbReference type="PROSITE" id="PS01242">
    <property type="entry name" value="ZF_FPG_1"/>
    <property type="match status" value="1"/>
</dbReference>